<dbReference type="InterPro" id="IPR036291">
    <property type="entry name" value="NAD(P)-bd_dom_sf"/>
</dbReference>
<reference evidence="2" key="1">
    <citation type="submission" date="2023-03" db="EMBL/GenBank/DDBJ databases">
        <title>Complete genome of Cladonia borealis.</title>
        <authorList>
            <person name="Park H."/>
        </authorList>
    </citation>
    <scope>NUCLEOTIDE SEQUENCE</scope>
    <source>
        <strain evidence="2">ANT050790</strain>
    </source>
</reference>
<comment type="caution">
    <text evidence="2">The sequence shown here is derived from an EMBL/GenBank/DDBJ whole genome shotgun (WGS) entry which is preliminary data.</text>
</comment>
<dbReference type="AlphaFoldDB" id="A0AA39V7U2"/>
<organism evidence="2 3">
    <name type="scientific">Cladonia borealis</name>
    <dbReference type="NCBI Taxonomy" id="184061"/>
    <lineage>
        <taxon>Eukaryota</taxon>
        <taxon>Fungi</taxon>
        <taxon>Dikarya</taxon>
        <taxon>Ascomycota</taxon>
        <taxon>Pezizomycotina</taxon>
        <taxon>Lecanoromycetes</taxon>
        <taxon>OSLEUM clade</taxon>
        <taxon>Lecanoromycetidae</taxon>
        <taxon>Lecanorales</taxon>
        <taxon>Lecanorineae</taxon>
        <taxon>Cladoniaceae</taxon>
        <taxon>Cladonia</taxon>
    </lineage>
</organism>
<evidence type="ECO:0008006" key="4">
    <source>
        <dbReference type="Google" id="ProtNLM"/>
    </source>
</evidence>
<evidence type="ECO:0000256" key="1">
    <source>
        <dbReference type="SAM" id="MobiDB-lite"/>
    </source>
</evidence>
<dbReference type="PANTHER" id="PTHR43976">
    <property type="entry name" value="SHORT CHAIN DEHYDROGENASE"/>
    <property type="match status" value="1"/>
</dbReference>
<dbReference type="Proteomes" id="UP001166286">
    <property type="component" value="Unassembled WGS sequence"/>
</dbReference>
<dbReference type="InterPro" id="IPR051911">
    <property type="entry name" value="SDR_oxidoreductase"/>
</dbReference>
<dbReference type="InterPro" id="IPR002347">
    <property type="entry name" value="SDR_fam"/>
</dbReference>
<sequence>MSTTRTFIMPNRPLTWLITGCSSGFGLTLTRFAQSHGHHVIATSRNPSKTPDLVVEVKSKGGDWLTLDVDSPQDCTDAISHIESSGKYVDVLVNNAGYSIFAAVEQLTEEEVNQGSGAGDEGEAIWGDSKYE</sequence>
<dbReference type="Gene3D" id="3.40.50.720">
    <property type="entry name" value="NAD(P)-binding Rossmann-like Domain"/>
    <property type="match status" value="1"/>
</dbReference>
<dbReference type="Pfam" id="PF00106">
    <property type="entry name" value="adh_short"/>
    <property type="match status" value="1"/>
</dbReference>
<dbReference type="SUPFAM" id="SSF51735">
    <property type="entry name" value="NAD(P)-binding Rossmann-fold domains"/>
    <property type="match status" value="1"/>
</dbReference>
<keyword evidence="3" id="KW-1185">Reference proteome</keyword>
<feature type="region of interest" description="Disordered" evidence="1">
    <location>
        <begin position="111"/>
        <end position="132"/>
    </location>
</feature>
<name>A0AA39V7U2_9LECA</name>
<proteinExistence type="predicted"/>
<dbReference type="EMBL" id="JAFEKC020000014">
    <property type="protein sequence ID" value="KAK0510975.1"/>
    <property type="molecule type" value="Genomic_DNA"/>
</dbReference>
<accession>A0AA39V7U2</accession>
<dbReference type="PANTHER" id="PTHR43976:SF6">
    <property type="entry name" value="OXIDOREDUCTASE, PUTATIVE (AFU_ORTHOLOGUE AFUA_1G13950)-RELATED"/>
    <property type="match status" value="1"/>
</dbReference>
<evidence type="ECO:0000313" key="2">
    <source>
        <dbReference type="EMBL" id="KAK0510975.1"/>
    </source>
</evidence>
<protein>
    <recommendedName>
        <fullName evidence="4">NAD(P)-binding protein</fullName>
    </recommendedName>
</protein>
<evidence type="ECO:0000313" key="3">
    <source>
        <dbReference type="Proteomes" id="UP001166286"/>
    </source>
</evidence>
<gene>
    <name evidence="2" type="ORF">JMJ35_006527</name>
</gene>